<dbReference type="KEGG" id="dic:Dpoa569_0000097"/>
<dbReference type="Proteomes" id="UP000320591">
    <property type="component" value="Chromosome"/>
</dbReference>
<protein>
    <submittedName>
        <fullName evidence="3">YceK/YidQ family lipoprotein</fullName>
    </submittedName>
</protein>
<dbReference type="NCBIfam" id="NF008628">
    <property type="entry name" value="PRK11616.1"/>
    <property type="match status" value="1"/>
</dbReference>
<feature type="signal peptide" evidence="2">
    <location>
        <begin position="1"/>
        <end position="20"/>
    </location>
</feature>
<name>A0A5B8I0C5_9GAMM</name>
<evidence type="ECO:0000313" key="4">
    <source>
        <dbReference type="Proteomes" id="UP000320591"/>
    </source>
</evidence>
<keyword evidence="4" id="KW-1185">Reference proteome</keyword>
<keyword evidence="2" id="KW-0732">Signal</keyword>
<organism evidence="3 4">
    <name type="scientific">Dickeya poaceiphila</name>
    <dbReference type="NCBI Taxonomy" id="568768"/>
    <lineage>
        <taxon>Bacteria</taxon>
        <taxon>Pseudomonadati</taxon>
        <taxon>Pseudomonadota</taxon>
        <taxon>Gammaproteobacteria</taxon>
        <taxon>Enterobacterales</taxon>
        <taxon>Pectobacteriaceae</taxon>
        <taxon>Dickeya</taxon>
    </lineage>
</organism>
<accession>A0A5B8I0C5</accession>
<evidence type="ECO:0000256" key="2">
    <source>
        <dbReference type="SAM" id="SignalP"/>
    </source>
</evidence>
<evidence type="ECO:0000313" key="3">
    <source>
        <dbReference type="EMBL" id="QDX28464.1"/>
    </source>
</evidence>
<dbReference type="OrthoDB" id="6504878at2"/>
<proteinExistence type="predicted"/>
<dbReference type="EMBL" id="CP042220">
    <property type="protein sequence ID" value="QDX28464.1"/>
    <property type="molecule type" value="Genomic_DNA"/>
</dbReference>
<sequence>MMTILKNASLSLVLSGGILATCGGCSSVMTHSGGEQGYYSGTKASMTTLKDDDTSWAMMPMAAMDLPFSAMLDTMLLPYDYYRVHSDQRNTSARDRLEEYERRQPMDSAPQRLVMPASANNAGH</sequence>
<gene>
    <name evidence="3" type="ORF">Dpoa569_0000097</name>
</gene>
<keyword evidence="3" id="KW-0449">Lipoprotein</keyword>
<feature type="region of interest" description="Disordered" evidence="1">
    <location>
        <begin position="88"/>
        <end position="124"/>
    </location>
</feature>
<feature type="compositionally biased region" description="Basic and acidic residues" evidence="1">
    <location>
        <begin position="88"/>
        <end position="105"/>
    </location>
</feature>
<dbReference type="Pfam" id="PF07119">
    <property type="entry name" value="DUF1375"/>
    <property type="match status" value="1"/>
</dbReference>
<dbReference type="STRING" id="568768.GCA_000406125_00073"/>
<evidence type="ECO:0000256" key="1">
    <source>
        <dbReference type="SAM" id="MobiDB-lite"/>
    </source>
</evidence>
<dbReference type="AlphaFoldDB" id="A0A5B8I0C5"/>
<feature type="chain" id="PRO_5022810734" evidence="2">
    <location>
        <begin position="21"/>
        <end position="124"/>
    </location>
</feature>
<dbReference type="InterPro" id="IPR010780">
    <property type="entry name" value="DUF1375"/>
</dbReference>
<reference evidence="3 4" key="1">
    <citation type="journal article" date="2019" name="Environ. Microbiol.">
        <title>The phytopathogenic nature of Dickeya aquatica 174/2 and the dynamic early evolution of Dickeya pathogenicity.</title>
        <authorList>
            <person name="Duprey A."/>
            <person name="Taib N."/>
            <person name="Leonard S."/>
            <person name="Garin T."/>
            <person name="Flandrois J.P."/>
            <person name="Nasser W."/>
            <person name="Brochier-Armanet C."/>
            <person name="Reverchon S."/>
        </authorList>
    </citation>
    <scope>NUCLEOTIDE SEQUENCE [LARGE SCALE GENOMIC DNA]</scope>
    <source>
        <strain evidence="3 4">NCPPB 569</strain>
    </source>
</reference>